<reference evidence="2" key="1">
    <citation type="journal article" date="2020" name="Stud. Mycol.">
        <title>101 Dothideomycetes genomes: a test case for predicting lifestyles and emergence of pathogens.</title>
        <authorList>
            <person name="Haridas S."/>
            <person name="Albert R."/>
            <person name="Binder M."/>
            <person name="Bloem J."/>
            <person name="Labutti K."/>
            <person name="Salamov A."/>
            <person name="Andreopoulos B."/>
            <person name="Baker S."/>
            <person name="Barry K."/>
            <person name="Bills G."/>
            <person name="Bluhm B."/>
            <person name="Cannon C."/>
            <person name="Castanera R."/>
            <person name="Culley D."/>
            <person name="Daum C."/>
            <person name="Ezra D."/>
            <person name="Gonzalez J."/>
            <person name="Henrissat B."/>
            <person name="Kuo A."/>
            <person name="Liang C."/>
            <person name="Lipzen A."/>
            <person name="Lutzoni F."/>
            <person name="Magnuson J."/>
            <person name="Mondo S."/>
            <person name="Nolan M."/>
            <person name="Ohm R."/>
            <person name="Pangilinan J."/>
            <person name="Park H.-J."/>
            <person name="Ramirez L."/>
            <person name="Alfaro M."/>
            <person name="Sun H."/>
            <person name="Tritt A."/>
            <person name="Yoshinaga Y."/>
            <person name="Zwiers L.-H."/>
            <person name="Turgeon B."/>
            <person name="Goodwin S."/>
            <person name="Spatafora J."/>
            <person name="Crous P."/>
            <person name="Grigoriev I."/>
        </authorList>
    </citation>
    <scope>NUCLEOTIDE SEQUENCE</scope>
    <source>
        <strain evidence="2">CBS 119925</strain>
    </source>
</reference>
<accession>A0A6A6UYT1</accession>
<feature type="chain" id="PRO_5025376176" evidence="1">
    <location>
        <begin position="19"/>
        <end position="177"/>
    </location>
</feature>
<feature type="signal peptide" evidence="1">
    <location>
        <begin position="1"/>
        <end position="18"/>
    </location>
</feature>
<evidence type="ECO:0000313" key="2">
    <source>
        <dbReference type="EMBL" id="KAF2742550.1"/>
    </source>
</evidence>
<keyword evidence="3" id="KW-1185">Reference proteome</keyword>
<keyword evidence="1" id="KW-0732">Signal</keyword>
<dbReference type="EMBL" id="MU006607">
    <property type="protein sequence ID" value="KAF2742550.1"/>
    <property type="molecule type" value="Genomic_DNA"/>
</dbReference>
<proteinExistence type="predicted"/>
<protein>
    <submittedName>
        <fullName evidence="2">Uncharacterized protein</fullName>
    </submittedName>
</protein>
<evidence type="ECO:0000313" key="3">
    <source>
        <dbReference type="Proteomes" id="UP000799440"/>
    </source>
</evidence>
<name>A0A6A6UYT1_9PLEO</name>
<evidence type="ECO:0000256" key="1">
    <source>
        <dbReference type="SAM" id="SignalP"/>
    </source>
</evidence>
<gene>
    <name evidence="2" type="ORF">M011DRAFT_481593</name>
</gene>
<sequence>MKLHPLNLLLPFIHLTNALPTTTGSPHTLYLLTCLSPPPPPPCPRLFLCPPIPPTSPSSTHLAVFFTTPPNLSSKTQTPTSIGELDTETGWTGTTRVRIAGYGLFTAVLAGGDSQEGEIVGEGTLGREPFVCFRDGVTGMRVLEEEGWGWGHPGWRGGDEGLECIVDVWCASLDVEG</sequence>
<dbReference type="Proteomes" id="UP000799440">
    <property type="component" value="Unassembled WGS sequence"/>
</dbReference>
<dbReference type="AlphaFoldDB" id="A0A6A6UYT1"/>
<organism evidence="2 3">
    <name type="scientific">Sporormia fimetaria CBS 119925</name>
    <dbReference type="NCBI Taxonomy" id="1340428"/>
    <lineage>
        <taxon>Eukaryota</taxon>
        <taxon>Fungi</taxon>
        <taxon>Dikarya</taxon>
        <taxon>Ascomycota</taxon>
        <taxon>Pezizomycotina</taxon>
        <taxon>Dothideomycetes</taxon>
        <taxon>Pleosporomycetidae</taxon>
        <taxon>Pleosporales</taxon>
        <taxon>Sporormiaceae</taxon>
        <taxon>Sporormia</taxon>
    </lineage>
</organism>
<dbReference type="OrthoDB" id="3783760at2759"/>